<dbReference type="InterPro" id="IPR006379">
    <property type="entry name" value="HAD-SF_hydro_IIB"/>
</dbReference>
<gene>
    <name evidence="1" type="ordered locus">Ethha_0837</name>
</gene>
<dbReference type="InterPro" id="IPR036412">
    <property type="entry name" value="HAD-like_sf"/>
</dbReference>
<dbReference type="AlphaFoldDB" id="E6U3B4"/>
<dbReference type="Proteomes" id="UP000001551">
    <property type="component" value="Chromosome"/>
</dbReference>
<dbReference type="KEGG" id="eha:Ethha_0837"/>
<reference evidence="1 2" key="1">
    <citation type="submission" date="2010-12" db="EMBL/GenBank/DDBJ databases">
        <title>Complete sequence of Ethanoligenens harbinense YUAN-3.</title>
        <authorList>
            <person name="Lucas S."/>
            <person name="Copeland A."/>
            <person name="Lapidus A."/>
            <person name="Cheng J.-F."/>
            <person name="Bruce D."/>
            <person name="Goodwin L."/>
            <person name="Pitluck S."/>
            <person name="Chertkov O."/>
            <person name="Misra M."/>
            <person name="Detter J.C."/>
            <person name="Han C."/>
            <person name="Tapia R."/>
            <person name="Land M."/>
            <person name="Hauser L."/>
            <person name="Jeffries C."/>
            <person name="Kyrpides N."/>
            <person name="Ivanova N."/>
            <person name="Mikhailova N."/>
            <person name="Wang A."/>
            <person name="Mouttaki H."/>
            <person name="He Z."/>
            <person name="Zhou J."/>
            <person name="Hemme C.L."/>
            <person name="Woyke T."/>
        </authorList>
    </citation>
    <scope>NUCLEOTIDE SEQUENCE [LARGE SCALE GENOMIC DNA]</scope>
    <source>
        <strain evidence="2">DSM 18485 / JCM 12961 / CGMCC 1.5033 / YUAN-3</strain>
    </source>
</reference>
<dbReference type="SUPFAM" id="SSF56784">
    <property type="entry name" value="HAD-like"/>
    <property type="match status" value="1"/>
</dbReference>
<dbReference type="Pfam" id="PF08282">
    <property type="entry name" value="Hydrolase_3"/>
    <property type="match status" value="1"/>
</dbReference>
<dbReference type="CDD" id="cd07516">
    <property type="entry name" value="HAD_Pase"/>
    <property type="match status" value="1"/>
</dbReference>
<keyword evidence="2" id="KW-1185">Reference proteome</keyword>
<dbReference type="GO" id="GO:0016791">
    <property type="term" value="F:phosphatase activity"/>
    <property type="evidence" value="ECO:0007669"/>
    <property type="project" value="TreeGrafter"/>
</dbReference>
<proteinExistence type="predicted"/>
<dbReference type="PANTHER" id="PTHR10000">
    <property type="entry name" value="PHOSPHOSERINE PHOSPHATASE"/>
    <property type="match status" value="1"/>
</dbReference>
<sequence>MPIKLIALDMDGTTLKDDHFTISRKNRRAIQRAIAQGIWVVPATGRYLQGIPRSIRTISGVRYAITSNGACVTDLYGGKPIHTNLIPLETATEILAVTRQFNTFTEVYRDGKAYTQRGTAPPVLRDKLYFPLLSLFLRREKVDDLIRFVCGTGASIEKIELLMENSSLKRQLEKKLEPYALSVTTSGMNTLEITNSGTSKGAALEQLCTHLAIKREEVMAMGDNCNDLEMLDWAGLGVSVENGDPMVKDAADFVTFRNNQDGVAYAIERFALS</sequence>
<dbReference type="Gene3D" id="3.40.50.1000">
    <property type="entry name" value="HAD superfamily/HAD-like"/>
    <property type="match status" value="1"/>
</dbReference>
<evidence type="ECO:0000313" key="2">
    <source>
        <dbReference type="Proteomes" id="UP000001551"/>
    </source>
</evidence>
<accession>E6U3B4</accession>
<dbReference type="SFLD" id="SFLDG01140">
    <property type="entry name" value="C2.B:_Phosphomannomutase_and_P"/>
    <property type="match status" value="1"/>
</dbReference>
<dbReference type="RefSeq" id="WP_013484776.1">
    <property type="nucleotide sequence ID" value="NC_014828.1"/>
</dbReference>
<dbReference type="InterPro" id="IPR000150">
    <property type="entry name" value="Cof"/>
</dbReference>
<protein>
    <submittedName>
        <fullName evidence="1">Cof-like hydrolase</fullName>
    </submittedName>
</protein>
<organism evidence="1 2">
    <name type="scientific">Ethanoligenens harbinense (strain DSM 18485 / JCM 12961 / CGMCC 1.5033 / YUAN-3)</name>
    <dbReference type="NCBI Taxonomy" id="663278"/>
    <lineage>
        <taxon>Bacteria</taxon>
        <taxon>Bacillati</taxon>
        <taxon>Bacillota</taxon>
        <taxon>Clostridia</taxon>
        <taxon>Eubacteriales</taxon>
        <taxon>Oscillospiraceae</taxon>
        <taxon>Ethanoligenens</taxon>
    </lineage>
</organism>
<dbReference type="Gene3D" id="3.30.1240.10">
    <property type="match status" value="1"/>
</dbReference>
<dbReference type="GO" id="GO:0000287">
    <property type="term" value="F:magnesium ion binding"/>
    <property type="evidence" value="ECO:0007669"/>
    <property type="project" value="TreeGrafter"/>
</dbReference>
<dbReference type="SFLD" id="SFLDS00003">
    <property type="entry name" value="Haloacid_Dehalogenase"/>
    <property type="match status" value="1"/>
</dbReference>
<dbReference type="InterPro" id="IPR023214">
    <property type="entry name" value="HAD_sf"/>
</dbReference>
<dbReference type="STRING" id="663278.Ethha_0837"/>
<dbReference type="EMBL" id="CP002400">
    <property type="protein sequence ID" value="ADU26406.1"/>
    <property type="molecule type" value="Genomic_DNA"/>
</dbReference>
<dbReference type="NCBIfam" id="TIGR01484">
    <property type="entry name" value="HAD-SF-IIB"/>
    <property type="match status" value="1"/>
</dbReference>
<dbReference type="HOGENOM" id="CLU_044146_1_2_9"/>
<keyword evidence="1" id="KW-0378">Hydrolase</keyword>
<dbReference type="eggNOG" id="COG0561">
    <property type="taxonomic scope" value="Bacteria"/>
</dbReference>
<dbReference type="PANTHER" id="PTHR10000:SF8">
    <property type="entry name" value="HAD SUPERFAMILY HYDROLASE-LIKE, TYPE 3"/>
    <property type="match status" value="1"/>
</dbReference>
<name>E6U3B4_ETHHY</name>
<dbReference type="GO" id="GO:0005829">
    <property type="term" value="C:cytosol"/>
    <property type="evidence" value="ECO:0007669"/>
    <property type="project" value="TreeGrafter"/>
</dbReference>
<evidence type="ECO:0000313" key="1">
    <source>
        <dbReference type="EMBL" id="ADU26406.1"/>
    </source>
</evidence>
<dbReference type="NCBIfam" id="TIGR00099">
    <property type="entry name" value="Cof-subfamily"/>
    <property type="match status" value="1"/>
</dbReference>